<evidence type="ECO:0000256" key="1">
    <source>
        <dbReference type="ARBA" id="ARBA00023002"/>
    </source>
</evidence>
<dbReference type="InterPro" id="IPR042204">
    <property type="entry name" value="2Fe-2S-bd_N"/>
</dbReference>
<accession>A0A0F9B6W7</accession>
<name>A0A0F9B6W7_9ZZZZ</name>
<reference evidence="2" key="1">
    <citation type="journal article" date="2015" name="Nature">
        <title>Complex archaea that bridge the gap between prokaryotes and eukaryotes.</title>
        <authorList>
            <person name="Spang A."/>
            <person name="Saw J.H."/>
            <person name="Jorgensen S.L."/>
            <person name="Zaremba-Niedzwiedzka K."/>
            <person name="Martijn J."/>
            <person name="Lind A.E."/>
            <person name="van Eijk R."/>
            <person name="Schleper C."/>
            <person name="Guy L."/>
            <person name="Ettema T.J."/>
        </authorList>
    </citation>
    <scope>NUCLEOTIDE SEQUENCE</scope>
</reference>
<proteinExistence type="predicted"/>
<dbReference type="Pfam" id="PF13510">
    <property type="entry name" value="Fer2_4"/>
    <property type="match status" value="1"/>
</dbReference>
<gene>
    <name evidence="2" type="ORF">LCGC14_2483130</name>
</gene>
<sequence length="164" mass="18447">MTEFRLSGRGRKPAGRPVRFTFDNEVIEGREGDTVAAALLANGRHLMGRSFKYHRPRGAVTAGSEEPNALIGTRRGPGRAEPNTRATVQEIYPGLATESQNRWPRLGFDLGAVNDRLYMLFSAGFYYKTFMWPRSFWDKLYEPMIRRAAGLGRAPSETDPDSYA</sequence>
<dbReference type="AlphaFoldDB" id="A0A0F9B6W7"/>
<evidence type="ECO:0008006" key="3">
    <source>
        <dbReference type="Google" id="ProtNLM"/>
    </source>
</evidence>
<organism evidence="2">
    <name type="scientific">marine sediment metagenome</name>
    <dbReference type="NCBI Taxonomy" id="412755"/>
    <lineage>
        <taxon>unclassified sequences</taxon>
        <taxon>metagenomes</taxon>
        <taxon>ecological metagenomes</taxon>
    </lineage>
</organism>
<evidence type="ECO:0000313" key="2">
    <source>
        <dbReference type="EMBL" id="KKL17679.1"/>
    </source>
</evidence>
<dbReference type="Gene3D" id="3.10.20.440">
    <property type="entry name" value="2Fe-2S iron-sulphur cluster binding domain, sarcosine oxidase, alpha subunit, N-terminal domain"/>
    <property type="match status" value="1"/>
</dbReference>
<protein>
    <recommendedName>
        <fullName evidence="3">Sarcosine oxidase subunit alpha</fullName>
    </recommendedName>
</protein>
<keyword evidence="1" id="KW-0560">Oxidoreductase</keyword>
<dbReference type="EMBL" id="LAZR01039162">
    <property type="protein sequence ID" value="KKL17679.1"/>
    <property type="molecule type" value="Genomic_DNA"/>
</dbReference>
<comment type="caution">
    <text evidence="2">The sequence shown here is derived from an EMBL/GenBank/DDBJ whole genome shotgun (WGS) entry which is preliminary data.</text>
</comment>
<feature type="non-terminal residue" evidence="2">
    <location>
        <position position="164"/>
    </location>
</feature>
<dbReference type="GO" id="GO:0016491">
    <property type="term" value="F:oxidoreductase activity"/>
    <property type="evidence" value="ECO:0007669"/>
    <property type="project" value="UniProtKB-KW"/>
</dbReference>